<dbReference type="EMBL" id="BAABME010007330">
    <property type="protein sequence ID" value="GAA0170637.1"/>
    <property type="molecule type" value="Genomic_DNA"/>
</dbReference>
<keyword evidence="2" id="KW-1185">Reference proteome</keyword>
<protein>
    <submittedName>
        <fullName evidence="1">Uncharacterized protein</fullName>
    </submittedName>
</protein>
<gene>
    <name evidence="1" type="ORF">LIER_24860</name>
</gene>
<accession>A0AAV3R8J2</accession>
<dbReference type="Pfam" id="PF08284">
    <property type="entry name" value="RVP_2"/>
    <property type="match status" value="1"/>
</dbReference>
<name>A0AAV3R8J2_LITER</name>
<dbReference type="AlphaFoldDB" id="A0AAV3R8J2"/>
<dbReference type="Proteomes" id="UP001454036">
    <property type="component" value="Unassembled WGS sequence"/>
</dbReference>
<proteinExistence type="predicted"/>
<dbReference type="Gene3D" id="2.40.70.10">
    <property type="entry name" value="Acid Proteases"/>
    <property type="match status" value="1"/>
</dbReference>
<dbReference type="InterPro" id="IPR021109">
    <property type="entry name" value="Peptidase_aspartic_dom_sf"/>
</dbReference>
<evidence type="ECO:0000313" key="2">
    <source>
        <dbReference type="Proteomes" id="UP001454036"/>
    </source>
</evidence>
<evidence type="ECO:0000313" key="1">
    <source>
        <dbReference type="EMBL" id="GAA0170637.1"/>
    </source>
</evidence>
<sequence>MSITYATKCNVSSEPLDVELVDTSVGGCLIGSHFCMSCVIEIESQKLEADLTFLNLKDFDFVLGMDWLDTHYASLDCREKKVLRDLRLEDIQIVEEFPDVFQKTSLEFHLIETSNSQLNKFQEWARFLRHRIGWL</sequence>
<comment type="caution">
    <text evidence="1">The sequence shown here is derived from an EMBL/GenBank/DDBJ whole genome shotgun (WGS) entry which is preliminary data.</text>
</comment>
<reference evidence="1 2" key="1">
    <citation type="submission" date="2024-01" db="EMBL/GenBank/DDBJ databases">
        <title>The complete chloroplast genome sequence of Lithospermum erythrorhizon: insights into the phylogenetic relationship among Boraginaceae species and the maternal lineages of purple gromwells.</title>
        <authorList>
            <person name="Okada T."/>
            <person name="Watanabe K."/>
        </authorList>
    </citation>
    <scope>NUCLEOTIDE SEQUENCE [LARGE SCALE GENOMIC DNA]</scope>
</reference>
<organism evidence="1 2">
    <name type="scientific">Lithospermum erythrorhizon</name>
    <name type="common">Purple gromwell</name>
    <name type="synonym">Lithospermum officinale var. erythrorhizon</name>
    <dbReference type="NCBI Taxonomy" id="34254"/>
    <lineage>
        <taxon>Eukaryota</taxon>
        <taxon>Viridiplantae</taxon>
        <taxon>Streptophyta</taxon>
        <taxon>Embryophyta</taxon>
        <taxon>Tracheophyta</taxon>
        <taxon>Spermatophyta</taxon>
        <taxon>Magnoliopsida</taxon>
        <taxon>eudicotyledons</taxon>
        <taxon>Gunneridae</taxon>
        <taxon>Pentapetalae</taxon>
        <taxon>asterids</taxon>
        <taxon>lamiids</taxon>
        <taxon>Boraginales</taxon>
        <taxon>Boraginaceae</taxon>
        <taxon>Boraginoideae</taxon>
        <taxon>Lithospermeae</taxon>
        <taxon>Lithospermum</taxon>
    </lineage>
</organism>